<comment type="caution">
    <text evidence="2">The sequence shown here is derived from an EMBL/GenBank/DDBJ whole genome shotgun (WGS) entry which is preliminary data.</text>
</comment>
<protein>
    <recommendedName>
        <fullName evidence="1">EF-hand domain-containing protein</fullName>
    </recommendedName>
</protein>
<dbReference type="Proteomes" id="UP001217089">
    <property type="component" value="Unassembled WGS sequence"/>
</dbReference>
<reference evidence="2 3" key="1">
    <citation type="submission" date="2022-12" db="EMBL/GenBank/DDBJ databases">
        <title>Chromosome-level genome of Tegillarca granosa.</title>
        <authorList>
            <person name="Kim J."/>
        </authorList>
    </citation>
    <scope>NUCLEOTIDE SEQUENCE [LARGE SCALE GENOMIC DNA]</scope>
    <source>
        <strain evidence="2">Teg-2019</strain>
        <tissue evidence="2">Adductor muscle</tissue>
    </source>
</reference>
<name>A0ABQ9FQA7_TEGGR</name>
<evidence type="ECO:0000259" key="1">
    <source>
        <dbReference type="PROSITE" id="PS50222"/>
    </source>
</evidence>
<dbReference type="Gene3D" id="1.10.238.10">
    <property type="entry name" value="EF-hand"/>
    <property type="match status" value="1"/>
</dbReference>
<dbReference type="InterPro" id="IPR002048">
    <property type="entry name" value="EF_hand_dom"/>
</dbReference>
<accession>A0ABQ9FQA7</accession>
<dbReference type="PROSITE" id="PS50222">
    <property type="entry name" value="EF_HAND_2"/>
    <property type="match status" value="1"/>
</dbReference>
<evidence type="ECO:0000313" key="3">
    <source>
        <dbReference type="Proteomes" id="UP001217089"/>
    </source>
</evidence>
<dbReference type="EMBL" id="JARBDR010000214">
    <property type="protein sequence ID" value="KAJ8319433.1"/>
    <property type="molecule type" value="Genomic_DNA"/>
</dbReference>
<organism evidence="2 3">
    <name type="scientific">Tegillarca granosa</name>
    <name type="common">Malaysian cockle</name>
    <name type="synonym">Anadara granosa</name>
    <dbReference type="NCBI Taxonomy" id="220873"/>
    <lineage>
        <taxon>Eukaryota</taxon>
        <taxon>Metazoa</taxon>
        <taxon>Spiralia</taxon>
        <taxon>Lophotrochozoa</taxon>
        <taxon>Mollusca</taxon>
        <taxon>Bivalvia</taxon>
        <taxon>Autobranchia</taxon>
        <taxon>Pteriomorphia</taxon>
        <taxon>Arcoida</taxon>
        <taxon>Arcoidea</taxon>
        <taxon>Arcidae</taxon>
        <taxon>Tegillarca</taxon>
    </lineage>
</organism>
<proteinExistence type="predicted"/>
<sequence length="240" mass="28295">MGNYTSEFIVPEREAVSKHTHPSQPNWITLHAVATECKYNIHVYKFISIAEVERLWARFRQMKCNSDGEVTESNIAQLRIHSDAFARNIMKRMLATYGREKKITFENYIRALKWVETADMDKKLRAIHRLLNNAQPVPRAMFVKILERIYINPEDRKDLDRVSQTFFDMMDPDNKGYIDEESFARVMFNVPSETLEQVIDFQILPNYMKERLHQNLPEFFTPKETLTVPGQGDKSLIIKY</sequence>
<dbReference type="InterPro" id="IPR011992">
    <property type="entry name" value="EF-hand-dom_pair"/>
</dbReference>
<evidence type="ECO:0000313" key="2">
    <source>
        <dbReference type="EMBL" id="KAJ8319433.1"/>
    </source>
</evidence>
<keyword evidence="3" id="KW-1185">Reference proteome</keyword>
<gene>
    <name evidence="2" type="ORF">KUTeg_004524</name>
</gene>
<feature type="domain" description="EF-hand" evidence="1">
    <location>
        <begin position="158"/>
        <end position="193"/>
    </location>
</feature>
<dbReference type="SUPFAM" id="SSF47473">
    <property type="entry name" value="EF-hand"/>
    <property type="match status" value="1"/>
</dbReference>